<protein>
    <recommendedName>
        <fullName evidence="3">Beta-ketoacyl-[acyl-carrier-protein] synthase III C-terminal domain-containing protein</fullName>
    </recommendedName>
</protein>
<dbReference type="Pfam" id="PF08541">
    <property type="entry name" value="ACP_syn_III_C"/>
    <property type="match status" value="1"/>
</dbReference>
<keyword evidence="2" id="KW-0012">Acyltransferase</keyword>
<evidence type="ECO:0000259" key="3">
    <source>
        <dbReference type="Pfam" id="PF08541"/>
    </source>
</evidence>
<dbReference type="Gene3D" id="3.40.47.10">
    <property type="match status" value="2"/>
</dbReference>
<evidence type="ECO:0000256" key="2">
    <source>
        <dbReference type="ARBA" id="ARBA00023315"/>
    </source>
</evidence>
<dbReference type="SUPFAM" id="SSF53901">
    <property type="entry name" value="Thiolase-like"/>
    <property type="match status" value="1"/>
</dbReference>
<evidence type="ECO:0000313" key="5">
    <source>
        <dbReference type="Proteomes" id="UP000027632"/>
    </source>
</evidence>
<dbReference type="EMBL" id="JJMG01000246">
    <property type="protein sequence ID" value="KEG37904.1"/>
    <property type="molecule type" value="Genomic_DNA"/>
</dbReference>
<dbReference type="InterPro" id="IPR013747">
    <property type="entry name" value="ACP_syn_III_C"/>
</dbReference>
<evidence type="ECO:0000256" key="1">
    <source>
        <dbReference type="ARBA" id="ARBA00022679"/>
    </source>
</evidence>
<keyword evidence="5" id="KW-1185">Reference proteome</keyword>
<reference evidence="4 5" key="1">
    <citation type="submission" date="2014-04" db="EMBL/GenBank/DDBJ databases">
        <title>Draft genome sequence of the novel Streptomyces griseorubens JSD-1 playing a role in carbon and nitrogen cycle.</title>
        <authorList>
            <consortium name="Shanghai Jiao Tong University"/>
            <person name="Feng H."/>
            <person name="Sun Y."/>
            <person name="Zhi Y."/>
            <person name="Mao L."/>
            <person name="Luo Y."/>
            <person name="Wei X."/>
            <person name="Zhou P."/>
        </authorList>
    </citation>
    <scope>NUCLEOTIDE SEQUENCE [LARGE SCALE GENOMIC DNA]</scope>
    <source>
        <strain evidence="4 5">JSD-1</strain>
    </source>
</reference>
<name>A0ABR4SRS3_9ACTN</name>
<organism evidence="4 5">
    <name type="scientific">Streptomyces griseorubens</name>
    <dbReference type="NCBI Taxonomy" id="66897"/>
    <lineage>
        <taxon>Bacteria</taxon>
        <taxon>Bacillati</taxon>
        <taxon>Actinomycetota</taxon>
        <taxon>Actinomycetes</taxon>
        <taxon>Kitasatosporales</taxon>
        <taxon>Streptomycetaceae</taxon>
        <taxon>Streptomyces</taxon>
        <taxon>Streptomyces althioticus group</taxon>
    </lineage>
</organism>
<comment type="caution">
    <text evidence="4">The sequence shown here is derived from an EMBL/GenBank/DDBJ whole genome shotgun (WGS) entry which is preliminary data.</text>
</comment>
<proteinExistence type="predicted"/>
<evidence type="ECO:0000313" key="4">
    <source>
        <dbReference type="EMBL" id="KEG37904.1"/>
    </source>
</evidence>
<keyword evidence="1" id="KW-0808">Transferase</keyword>
<dbReference type="InterPro" id="IPR016039">
    <property type="entry name" value="Thiolase-like"/>
</dbReference>
<sequence length="348" mass="37104">MKTTDIRIAGLGTYIPEIVDARKAVALGLYDADEYEFYGWTGAAVAGDMPAPDMAIAAAQQAMDRSGLHPHDIDFHIHACGHEQGPEGWSPQHYILRHLTDRDVPSFRVWQACSGLVGSLELAACYLKAVPERNAALLTGADNVGTPNFNRWAFGIQNGVLGDGGSAVLLSKSEGFASLLSINTGSTAEVEEQYRGTEPLFPPSLTVGRGMDFKERLAAAGGLEETVAEVVRRQGELRTEIALRTLAEAGLEPGDVTRVCHVFTGQESYLKVILDPMGLSPEQGLLDFGRNLGHMTVNDQIVGLTHLVETGQVGPGDHVLIVAHGGGVSITCAVVRIDERPSWAAAVA</sequence>
<dbReference type="PANTHER" id="PTHR34069">
    <property type="entry name" value="3-OXOACYL-[ACYL-CARRIER-PROTEIN] SYNTHASE 3"/>
    <property type="match status" value="1"/>
</dbReference>
<feature type="domain" description="Beta-ketoacyl-[acyl-carrier-protein] synthase III C-terminal" evidence="3">
    <location>
        <begin position="246"/>
        <end position="337"/>
    </location>
</feature>
<gene>
    <name evidence="4" type="ORF">DJ64_24490</name>
</gene>
<dbReference type="PANTHER" id="PTHR34069:SF2">
    <property type="entry name" value="BETA-KETOACYL-[ACYL-CARRIER-PROTEIN] SYNTHASE III"/>
    <property type="match status" value="1"/>
</dbReference>
<dbReference type="Proteomes" id="UP000027632">
    <property type="component" value="Unassembled WGS sequence"/>
</dbReference>
<dbReference type="CDD" id="cd00827">
    <property type="entry name" value="init_cond_enzymes"/>
    <property type="match status" value="1"/>
</dbReference>
<accession>A0ABR4SRS3</accession>
<dbReference type="RefSeq" id="WP_037644566.1">
    <property type="nucleotide sequence ID" value="NZ_KL503831.1"/>
</dbReference>